<dbReference type="EMBL" id="JAACFV010000101">
    <property type="protein sequence ID" value="KAF7505775.1"/>
    <property type="molecule type" value="Genomic_DNA"/>
</dbReference>
<name>A0A8H7AII5_9EURO</name>
<comment type="caution">
    <text evidence="1">The sequence shown here is derived from an EMBL/GenBank/DDBJ whole genome shotgun (WGS) entry which is preliminary data.</text>
</comment>
<accession>A0A8H7AII5</accession>
<protein>
    <submittedName>
        <fullName evidence="1">Uncharacterized protein</fullName>
    </submittedName>
</protein>
<reference evidence="1" key="1">
    <citation type="submission" date="2020-02" db="EMBL/GenBank/DDBJ databases">
        <authorList>
            <person name="Palmer J.M."/>
        </authorList>
    </citation>
    <scope>NUCLEOTIDE SEQUENCE</scope>
    <source>
        <strain evidence="1">EPUS1.4</strain>
        <tissue evidence="1">Thallus</tissue>
    </source>
</reference>
<dbReference type="Proteomes" id="UP000606974">
    <property type="component" value="Unassembled WGS sequence"/>
</dbReference>
<keyword evidence="2" id="KW-1185">Reference proteome</keyword>
<evidence type="ECO:0000313" key="1">
    <source>
        <dbReference type="EMBL" id="KAF7505775.1"/>
    </source>
</evidence>
<sequence length="153" mass="16900">MHMENFEQVFGFLIVQSLLKPAATNNPHEHLRKITSPIGPGNAKAGLHRGCPNWIDPVANELIPYLAASGADKQQHQFTYISRLELLSTAPFPLFSLLQASMDIARTTHSVLTNSSSKDGLASSSRPQQRRIAPLTHRIRKTQIGYTTASSNR</sequence>
<gene>
    <name evidence="1" type="ORF">GJ744_000446</name>
</gene>
<dbReference type="AlphaFoldDB" id="A0A8H7AII5"/>
<evidence type="ECO:0000313" key="2">
    <source>
        <dbReference type="Proteomes" id="UP000606974"/>
    </source>
</evidence>
<proteinExistence type="predicted"/>
<organism evidence="1 2">
    <name type="scientific">Endocarpon pusillum</name>
    <dbReference type="NCBI Taxonomy" id="364733"/>
    <lineage>
        <taxon>Eukaryota</taxon>
        <taxon>Fungi</taxon>
        <taxon>Dikarya</taxon>
        <taxon>Ascomycota</taxon>
        <taxon>Pezizomycotina</taxon>
        <taxon>Eurotiomycetes</taxon>
        <taxon>Chaetothyriomycetidae</taxon>
        <taxon>Verrucariales</taxon>
        <taxon>Verrucariaceae</taxon>
        <taxon>Endocarpon</taxon>
    </lineage>
</organism>